<dbReference type="Proteomes" id="UP000005113">
    <property type="component" value="Unassembled WGS sequence"/>
</dbReference>
<feature type="transmembrane region" description="Helical" evidence="7">
    <location>
        <begin position="54"/>
        <end position="71"/>
    </location>
</feature>
<dbReference type="InterPro" id="IPR024791">
    <property type="entry name" value="Cyt_c/ubiquinol_Oxase_su3"/>
</dbReference>
<name>J1I4N7_9BACT</name>
<dbReference type="Pfam" id="PF00510">
    <property type="entry name" value="COX3"/>
    <property type="match status" value="1"/>
</dbReference>
<dbReference type="InterPro" id="IPR035973">
    <property type="entry name" value="Cyt_c_oxidase_su3-like_sf"/>
</dbReference>
<feature type="transmembrane region" description="Helical" evidence="7">
    <location>
        <begin position="83"/>
        <end position="103"/>
    </location>
</feature>
<feature type="transmembrane region" description="Helical" evidence="7">
    <location>
        <begin position="123"/>
        <end position="150"/>
    </location>
</feature>
<feature type="domain" description="Heme-copper oxidase subunit III family profile" evidence="8">
    <location>
        <begin position="1"/>
        <end position="190"/>
    </location>
</feature>
<evidence type="ECO:0000256" key="6">
    <source>
        <dbReference type="RuleBase" id="RU003376"/>
    </source>
</evidence>
<dbReference type="AlphaFoldDB" id="J1I4N7"/>
<evidence type="ECO:0000256" key="1">
    <source>
        <dbReference type="ARBA" id="ARBA00004141"/>
    </source>
</evidence>
<feature type="transmembrane region" description="Helical" evidence="7">
    <location>
        <begin position="16"/>
        <end position="38"/>
    </location>
</feature>
<evidence type="ECO:0000256" key="4">
    <source>
        <dbReference type="ARBA" id="ARBA00022989"/>
    </source>
</evidence>
<keyword evidence="5 7" id="KW-0472">Membrane</keyword>
<evidence type="ECO:0000256" key="3">
    <source>
        <dbReference type="ARBA" id="ARBA00022692"/>
    </source>
</evidence>
<evidence type="ECO:0000313" key="10">
    <source>
        <dbReference type="Proteomes" id="UP000005113"/>
    </source>
</evidence>
<protein>
    <submittedName>
        <fullName evidence="9">Heme/copper-type cytochrome/quinol oxidase, subunit 3</fullName>
    </submittedName>
</protein>
<dbReference type="PANTHER" id="PTHR11403">
    <property type="entry name" value="CYTOCHROME C OXIDASE SUBUNIT III"/>
    <property type="match status" value="1"/>
</dbReference>
<evidence type="ECO:0000256" key="5">
    <source>
        <dbReference type="ARBA" id="ARBA00023136"/>
    </source>
</evidence>
<dbReference type="EMBL" id="JH719942">
    <property type="protein sequence ID" value="EJF53685.1"/>
    <property type="molecule type" value="Genomic_DNA"/>
</dbReference>
<dbReference type="InterPro" id="IPR013833">
    <property type="entry name" value="Cyt_c_oxidase_su3_a-hlx"/>
</dbReference>
<sequence length="190" mass="21550">MSTLNKTVKRIHPKKFALWMGIVGMIMFFSAFTSAYIVRKASANWYNFPLPNEFFYSTIAILGSSLAFYLSKKAYLRADAKTFKGLYFLGFLLGFAFIGLQYAGWESLQAVGIDLVANQSSSFLYLITAAHVLHVMGGVVALVVLAVGLIRGRFDVPTPKRTLKIDLTFTYWHFVDILWLYLLVFFLIQQ</sequence>
<dbReference type="InterPro" id="IPR000298">
    <property type="entry name" value="Cyt_c_oxidase-like_su3"/>
</dbReference>
<feature type="transmembrane region" description="Helical" evidence="7">
    <location>
        <begin position="171"/>
        <end position="188"/>
    </location>
</feature>
<comment type="subcellular location">
    <subcellularLocation>
        <location evidence="6">Cell membrane</location>
        <topology evidence="6">Multi-pass membrane protein</topology>
    </subcellularLocation>
    <subcellularLocation>
        <location evidence="1">Membrane</location>
        <topology evidence="1">Multi-pass membrane protein</topology>
    </subcellularLocation>
</comment>
<comment type="similarity">
    <text evidence="2 6">Belongs to the cytochrome c oxidase subunit 3 family.</text>
</comment>
<dbReference type="GO" id="GO:0019646">
    <property type="term" value="P:aerobic electron transport chain"/>
    <property type="evidence" value="ECO:0007669"/>
    <property type="project" value="InterPro"/>
</dbReference>
<evidence type="ECO:0000313" key="9">
    <source>
        <dbReference type="EMBL" id="EJF53685.1"/>
    </source>
</evidence>
<gene>
    <name evidence="9" type="ORF">SapgrDRAFT_1996</name>
</gene>
<proteinExistence type="inferred from homology"/>
<dbReference type="PANTHER" id="PTHR11403:SF10">
    <property type="entry name" value="CYTOCHROME C OXIDASE"/>
    <property type="match status" value="1"/>
</dbReference>
<dbReference type="RefSeq" id="WP_002659365.1">
    <property type="nucleotide sequence ID" value="NZ_JH719942.1"/>
</dbReference>
<dbReference type="GO" id="GO:0004129">
    <property type="term" value="F:cytochrome-c oxidase activity"/>
    <property type="evidence" value="ECO:0007669"/>
    <property type="project" value="InterPro"/>
</dbReference>
<dbReference type="SUPFAM" id="SSF81452">
    <property type="entry name" value="Cytochrome c oxidase subunit III-like"/>
    <property type="match status" value="1"/>
</dbReference>
<accession>J1I4N7</accession>
<dbReference type="Gene3D" id="1.20.120.80">
    <property type="entry name" value="Cytochrome c oxidase, subunit III, four-helix bundle"/>
    <property type="match status" value="1"/>
</dbReference>
<dbReference type="GO" id="GO:0005886">
    <property type="term" value="C:plasma membrane"/>
    <property type="evidence" value="ECO:0007669"/>
    <property type="project" value="UniProtKB-SubCell"/>
</dbReference>
<reference evidence="10" key="1">
    <citation type="journal article" date="2012" name="Stand. Genomic Sci.">
        <title>Permanent draft genome sequence of the gliding predator Saprospira grandis strain Sa g1 (= HR1).</title>
        <authorList>
            <person name="Mavromatis K."/>
            <person name="Chertkov O."/>
            <person name="Lapidus A."/>
            <person name="Nolan M."/>
            <person name="Lucas S."/>
            <person name="Tice H."/>
            <person name="Del Rio T.G."/>
            <person name="Cheng J.F."/>
            <person name="Han C."/>
            <person name="Tapia R."/>
            <person name="Bruce D."/>
            <person name="Goodwin L.A."/>
            <person name="Pitluck S."/>
            <person name="Huntemann M."/>
            <person name="Liolios K."/>
            <person name="Pagani I."/>
            <person name="Ivanova N."/>
            <person name="Mikhailova N."/>
            <person name="Pati A."/>
            <person name="Chen A."/>
            <person name="Palaniappan K."/>
            <person name="Land M."/>
            <person name="Brambilla E.M."/>
            <person name="Rohde M."/>
            <person name="Spring S."/>
            <person name="Goker M."/>
            <person name="Detter J.C."/>
            <person name="Bristow J."/>
            <person name="Eisen J.A."/>
            <person name="Markowitz V."/>
            <person name="Hugenholtz P."/>
            <person name="Kyrpides N.C."/>
            <person name="Klenk H.P."/>
            <person name="Woyke T."/>
        </authorList>
    </citation>
    <scope>NUCLEOTIDE SEQUENCE [LARGE SCALE GENOMIC DNA]</scope>
    <source>
        <strain evidence="10">DSM 2844</strain>
    </source>
</reference>
<evidence type="ECO:0000259" key="8">
    <source>
        <dbReference type="PROSITE" id="PS50253"/>
    </source>
</evidence>
<dbReference type="PROSITE" id="PS50253">
    <property type="entry name" value="COX3"/>
    <property type="match status" value="1"/>
</dbReference>
<keyword evidence="4 7" id="KW-1133">Transmembrane helix</keyword>
<evidence type="ECO:0000256" key="2">
    <source>
        <dbReference type="ARBA" id="ARBA00010581"/>
    </source>
</evidence>
<organism evidence="9 10">
    <name type="scientific">Saprospira grandis DSM 2844</name>
    <dbReference type="NCBI Taxonomy" id="694433"/>
    <lineage>
        <taxon>Bacteria</taxon>
        <taxon>Pseudomonadati</taxon>
        <taxon>Bacteroidota</taxon>
        <taxon>Saprospiria</taxon>
        <taxon>Saprospirales</taxon>
        <taxon>Saprospiraceae</taxon>
        <taxon>Saprospira</taxon>
    </lineage>
</organism>
<evidence type="ECO:0000256" key="7">
    <source>
        <dbReference type="SAM" id="Phobius"/>
    </source>
</evidence>
<keyword evidence="3 6" id="KW-0812">Transmembrane</keyword>
<dbReference type="HOGENOM" id="CLU_044071_4_2_10"/>